<dbReference type="InterPro" id="IPR049249">
    <property type="entry name" value="DUF6882"/>
</dbReference>
<comment type="caution">
    <text evidence="2">The sequence shown here is derived from an EMBL/GenBank/DDBJ whole genome shotgun (WGS) entry which is preliminary data.</text>
</comment>
<keyword evidence="3" id="KW-1185">Reference proteome</keyword>
<sequence length="262" mass="29123">MQNTAMNESTAANSASDEDNQISCDTHGCRHTTFVCRHLAADPVQPWYCDYPAEDNPWPDAWCGECNLAYEREGEWNELNSDVADIQLLCSGCYDDGLAKSVGYLAGDALIAWEAYVDDCCQSLNSKQSILQDDFQINQYPRWDYDQATAQLVFSGADVPDLIADVEFVGTLSTVSHTWKWSWTNFSLLAPVRSRINAVRAVGEANNYPHLLVPLWHADQADGWHMTSIATDVLGGIAAYRAPSDNGYIFMVILDLRHASQA</sequence>
<dbReference type="RefSeq" id="WP_284195336.1">
    <property type="nucleotide sequence ID" value="NZ_BSOG01000001.1"/>
</dbReference>
<evidence type="ECO:0000256" key="1">
    <source>
        <dbReference type="SAM" id="MobiDB-lite"/>
    </source>
</evidence>
<protein>
    <submittedName>
        <fullName evidence="2">Uncharacterized protein</fullName>
    </submittedName>
</protein>
<feature type="region of interest" description="Disordered" evidence="1">
    <location>
        <begin position="1"/>
        <end position="20"/>
    </location>
</feature>
<proteinExistence type="predicted"/>
<accession>A0ABQ5YBN6</accession>
<evidence type="ECO:0000313" key="3">
    <source>
        <dbReference type="Proteomes" id="UP001156706"/>
    </source>
</evidence>
<dbReference type="EMBL" id="BSOG01000001">
    <property type="protein sequence ID" value="GLR12204.1"/>
    <property type="molecule type" value="Genomic_DNA"/>
</dbReference>
<feature type="compositionally biased region" description="Polar residues" evidence="1">
    <location>
        <begin position="1"/>
        <end position="15"/>
    </location>
</feature>
<dbReference type="Proteomes" id="UP001156706">
    <property type="component" value="Unassembled WGS sequence"/>
</dbReference>
<evidence type="ECO:0000313" key="2">
    <source>
        <dbReference type="EMBL" id="GLR12204.1"/>
    </source>
</evidence>
<gene>
    <name evidence="2" type="ORF">GCM10007907_09940</name>
</gene>
<organism evidence="2 3">
    <name type="scientific">Chitinimonas prasina</name>
    <dbReference type="NCBI Taxonomy" id="1434937"/>
    <lineage>
        <taxon>Bacteria</taxon>
        <taxon>Pseudomonadati</taxon>
        <taxon>Pseudomonadota</taxon>
        <taxon>Betaproteobacteria</taxon>
        <taxon>Neisseriales</taxon>
        <taxon>Chitinibacteraceae</taxon>
        <taxon>Chitinimonas</taxon>
    </lineage>
</organism>
<dbReference type="Pfam" id="PF21813">
    <property type="entry name" value="DUF6882"/>
    <property type="match status" value="1"/>
</dbReference>
<reference evidence="3" key="1">
    <citation type="journal article" date="2019" name="Int. J. Syst. Evol. Microbiol.">
        <title>The Global Catalogue of Microorganisms (GCM) 10K type strain sequencing project: providing services to taxonomists for standard genome sequencing and annotation.</title>
        <authorList>
            <consortium name="The Broad Institute Genomics Platform"/>
            <consortium name="The Broad Institute Genome Sequencing Center for Infectious Disease"/>
            <person name="Wu L."/>
            <person name="Ma J."/>
        </authorList>
    </citation>
    <scope>NUCLEOTIDE SEQUENCE [LARGE SCALE GENOMIC DNA]</scope>
    <source>
        <strain evidence="3">NBRC 110044</strain>
    </source>
</reference>
<name>A0ABQ5YBN6_9NEIS</name>